<proteinExistence type="predicted"/>
<sequence length="498" mass="55634">MNSDHSHGISECLSPLNELDALLSSHAPSELLSWTLHDEIIILVLQDLAIELRHVRWKPISVHAASAAMPRKLLDELRSSLRVMLAECGSQMRWSGHGVMVEDANNWLCDWRAGLIGVTAFGRRSGDHGDVDLGSIEDSAKHLLGQSIAEMCQKIPEYLRIIHVEPVFRNNLVHGFLTRQAEIKNDLLTSPTQELRRLVPPQELKSRRLKDDKEGLADLLAQPKVTFHGAPRHVVSSIVRYGFLLPGSLIGKLGAPLQTANGATFGAGISSSPDPQYASSYMDYSPGSSRQRTLRACVPSQVPGMRLLVCATLMGRALQVTRNEARRTTELQHNDAHSHVSPNGLEYVVFDARQIVPCYVLHLDYGSERAKEELARMPALAMEVPRRRLTHEPRKQTGYDDADGDGLPGVVKARKEALKAAATKWFPYGYGTARGTNFVVEEVAEVSDDEEDYGDFQGMRVEKEEMRGEGRRETDGQGWNWFDEYQTVRKTNREMQLV</sequence>
<dbReference type="Gene3D" id="3.90.228.10">
    <property type="match status" value="1"/>
</dbReference>
<accession>A0AAN6F990</accession>
<organism evidence="1 2">
    <name type="scientific">Friedmanniomyces endolithicus</name>
    <dbReference type="NCBI Taxonomy" id="329885"/>
    <lineage>
        <taxon>Eukaryota</taxon>
        <taxon>Fungi</taxon>
        <taxon>Dikarya</taxon>
        <taxon>Ascomycota</taxon>
        <taxon>Pezizomycotina</taxon>
        <taxon>Dothideomycetes</taxon>
        <taxon>Dothideomycetidae</taxon>
        <taxon>Mycosphaerellales</taxon>
        <taxon>Teratosphaeriaceae</taxon>
        <taxon>Friedmanniomyces</taxon>
    </lineage>
</organism>
<dbReference type="SUPFAM" id="SSF56399">
    <property type="entry name" value="ADP-ribosylation"/>
    <property type="match status" value="1"/>
</dbReference>
<evidence type="ECO:0008006" key="3">
    <source>
        <dbReference type="Google" id="ProtNLM"/>
    </source>
</evidence>
<evidence type="ECO:0000313" key="1">
    <source>
        <dbReference type="EMBL" id="KAK0307054.1"/>
    </source>
</evidence>
<dbReference type="Proteomes" id="UP001168146">
    <property type="component" value="Unassembled WGS sequence"/>
</dbReference>
<reference evidence="1" key="1">
    <citation type="submission" date="2021-12" db="EMBL/GenBank/DDBJ databases">
        <title>Black yeast isolated from Biological Soil Crust.</title>
        <authorList>
            <person name="Kurbessoian T."/>
        </authorList>
    </citation>
    <scope>NUCLEOTIDE SEQUENCE</scope>
    <source>
        <strain evidence="1">CCFEE 5208</strain>
    </source>
</reference>
<dbReference type="AlphaFoldDB" id="A0AAN6F990"/>
<name>A0AAN6F990_9PEZI</name>
<dbReference type="EMBL" id="JASUXU010000097">
    <property type="protein sequence ID" value="KAK0307054.1"/>
    <property type="molecule type" value="Genomic_DNA"/>
</dbReference>
<gene>
    <name evidence="1" type="ORF">LTR82_016095</name>
</gene>
<evidence type="ECO:0000313" key="2">
    <source>
        <dbReference type="Proteomes" id="UP001168146"/>
    </source>
</evidence>
<protein>
    <recommendedName>
        <fullName evidence="3">PARP catalytic domain-containing protein</fullName>
    </recommendedName>
</protein>
<comment type="caution">
    <text evidence="1">The sequence shown here is derived from an EMBL/GenBank/DDBJ whole genome shotgun (WGS) entry which is preliminary data.</text>
</comment>